<dbReference type="InterPro" id="IPR036397">
    <property type="entry name" value="RNaseH_sf"/>
</dbReference>
<organism evidence="2 3">
    <name type="scientific">Hibiscus sabdariffa</name>
    <name type="common">roselle</name>
    <dbReference type="NCBI Taxonomy" id="183260"/>
    <lineage>
        <taxon>Eukaryota</taxon>
        <taxon>Viridiplantae</taxon>
        <taxon>Streptophyta</taxon>
        <taxon>Embryophyta</taxon>
        <taxon>Tracheophyta</taxon>
        <taxon>Spermatophyta</taxon>
        <taxon>Magnoliopsida</taxon>
        <taxon>eudicotyledons</taxon>
        <taxon>Gunneridae</taxon>
        <taxon>Pentapetalae</taxon>
        <taxon>rosids</taxon>
        <taxon>malvids</taxon>
        <taxon>Malvales</taxon>
        <taxon>Malvaceae</taxon>
        <taxon>Malvoideae</taxon>
        <taxon>Hibiscus</taxon>
    </lineage>
</organism>
<accession>A0ABR2R0U0</accession>
<gene>
    <name evidence="2" type="ORF">V6N11_018906</name>
</gene>
<dbReference type="SUPFAM" id="SSF53098">
    <property type="entry name" value="Ribonuclease H-like"/>
    <property type="match status" value="1"/>
</dbReference>
<protein>
    <recommendedName>
        <fullName evidence="1">RNase H type-1 domain-containing protein</fullName>
    </recommendedName>
</protein>
<dbReference type="Gene3D" id="3.30.420.10">
    <property type="entry name" value="Ribonuclease H-like superfamily/Ribonuclease H"/>
    <property type="match status" value="1"/>
</dbReference>
<name>A0ABR2R0U0_9ROSI</name>
<keyword evidence="3" id="KW-1185">Reference proteome</keyword>
<evidence type="ECO:0000259" key="1">
    <source>
        <dbReference type="Pfam" id="PF13456"/>
    </source>
</evidence>
<evidence type="ECO:0000313" key="2">
    <source>
        <dbReference type="EMBL" id="KAK9006569.1"/>
    </source>
</evidence>
<dbReference type="InterPro" id="IPR012337">
    <property type="entry name" value="RNaseH-like_sf"/>
</dbReference>
<dbReference type="InterPro" id="IPR044730">
    <property type="entry name" value="RNase_H-like_dom_plant"/>
</dbReference>
<comment type="caution">
    <text evidence="2">The sequence shown here is derived from an EMBL/GenBank/DDBJ whole genome shotgun (WGS) entry which is preliminary data.</text>
</comment>
<dbReference type="InterPro" id="IPR053151">
    <property type="entry name" value="RNase_H-like"/>
</dbReference>
<dbReference type="PANTHER" id="PTHR47723">
    <property type="entry name" value="OS05G0353850 PROTEIN"/>
    <property type="match status" value="1"/>
</dbReference>
<dbReference type="InterPro" id="IPR002156">
    <property type="entry name" value="RNaseH_domain"/>
</dbReference>
<dbReference type="Pfam" id="PF13456">
    <property type="entry name" value="RVT_3"/>
    <property type="match status" value="1"/>
</dbReference>
<dbReference type="CDD" id="cd06222">
    <property type="entry name" value="RNase_H_like"/>
    <property type="match status" value="1"/>
</dbReference>
<reference evidence="2 3" key="1">
    <citation type="journal article" date="2024" name="G3 (Bethesda)">
        <title>Genome assembly of Hibiscus sabdariffa L. provides insights into metabolisms of medicinal natural products.</title>
        <authorList>
            <person name="Kim T."/>
        </authorList>
    </citation>
    <scope>NUCLEOTIDE SEQUENCE [LARGE SCALE GENOMIC DNA]</scope>
    <source>
        <strain evidence="2">TK-2024</strain>
        <tissue evidence="2">Old leaves</tissue>
    </source>
</reference>
<dbReference type="Proteomes" id="UP001396334">
    <property type="component" value="Unassembled WGS sequence"/>
</dbReference>
<evidence type="ECO:0000313" key="3">
    <source>
        <dbReference type="Proteomes" id="UP001396334"/>
    </source>
</evidence>
<sequence>MGFGDDKYSVESIKRIPVKRELAARGLLLNSNTLCLLCGLIPKEVSHLLFSYKVAWLIWIRFATFWDITFVCPSDPGTFLLSWHEASISQSIDSLWHLFPFAILWIIWLLRNDIIFANVRLDTVQLFFLVRTRAVVWFKDKFLECTCSMDELISDPSIADKWGKSKAFVCVKRGWEAPPRGFLKLNVDGAMLTNRTGPPILAELEAILHGLRFFYSSKRFERFRLIVECDCLLAIDWISNTSPCPPAFEPIVRSCRELVLSNSVVLRHIPRYLNLEADALAKEGID</sequence>
<dbReference type="PANTHER" id="PTHR47723:SF19">
    <property type="entry name" value="POLYNUCLEOTIDYL TRANSFERASE, RIBONUCLEASE H-LIKE SUPERFAMILY PROTEIN"/>
    <property type="match status" value="1"/>
</dbReference>
<dbReference type="EMBL" id="JBBPBN010000028">
    <property type="protein sequence ID" value="KAK9006569.1"/>
    <property type="molecule type" value="Genomic_DNA"/>
</dbReference>
<proteinExistence type="predicted"/>
<feature type="domain" description="RNase H type-1" evidence="1">
    <location>
        <begin position="195"/>
        <end position="283"/>
    </location>
</feature>